<dbReference type="SUPFAM" id="SSF48452">
    <property type="entry name" value="TPR-like"/>
    <property type="match status" value="1"/>
</dbReference>
<dbReference type="Pfam" id="PF13432">
    <property type="entry name" value="TPR_16"/>
    <property type="match status" value="1"/>
</dbReference>
<feature type="transmembrane region" description="Helical" evidence="3">
    <location>
        <begin position="6"/>
        <end position="29"/>
    </location>
</feature>
<keyword evidence="3" id="KW-0812">Transmembrane</keyword>
<gene>
    <name evidence="4" type="ORF">SAMN05421545_2656</name>
</gene>
<dbReference type="AlphaFoldDB" id="A0A1N6YQU2"/>
<dbReference type="EMBL" id="FTNM01000003">
    <property type="protein sequence ID" value="SIR16975.1"/>
    <property type="molecule type" value="Genomic_DNA"/>
</dbReference>
<organism evidence="4 5">
    <name type="scientific">Pontibacter lucknowensis</name>
    <dbReference type="NCBI Taxonomy" id="1077936"/>
    <lineage>
        <taxon>Bacteria</taxon>
        <taxon>Pseudomonadati</taxon>
        <taxon>Bacteroidota</taxon>
        <taxon>Cytophagia</taxon>
        <taxon>Cytophagales</taxon>
        <taxon>Hymenobacteraceae</taxon>
        <taxon>Pontibacter</taxon>
    </lineage>
</organism>
<name>A0A1N6YQU2_9BACT</name>
<dbReference type="InterPro" id="IPR011990">
    <property type="entry name" value="TPR-like_helical_dom_sf"/>
</dbReference>
<evidence type="ECO:0000313" key="4">
    <source>
        <dbReference type="EMBL" id="SIR16975.1"/>
    </source>
</evidence>
<dbReference type="SMART" id="SM00028">
    <property type="entry name" value="TPR"/>
    <property type="match status" value="3"/>
</dbReference>
<dbReference type="PANTHER" id="PTHR44858:SF1">
    <property type="entry name" value="UDP-N-ACETYLGLUCOSAMINE--PEPTIDE N-ACETYLGLUCOSAMINYLTRANSFERASE SPINDLY-RELATED"/>
    <property type="match status" value="1"/>
</dbReference>
<protein>
    <submittedName>
        <fullName evidence="4">Tetratricopeptide repeat-containing protein</fullName>
    </submittedName>
</protein>
<evidence type="ECO:0000256" key="2">
    <source>
        <dbReference type="ARBA" id="ARBA00022803"/>
    </source>
</evidence>
<keyword evidence="1" id="KW-0677">Repeat</keyword>
<dbReference type="PANTHER" id="PTHR44858">
    <property type="entry name" value="TETRATRICOPEPTIDE REPEAT PROTEIN 6"/>
    <property type="match status" value="1"/>
</dbReference>
<keyword evidence="3" id="KW-0472">Membrane</keyword>
<sequence length="186" mass="21541">MNISRIVTIVLTLGAIIFVVIILSDPYFFTDTKKIQKTAEAKLEEGILGNKNAFKEASYYLNSLIEQGDGDRKTYDLLYWSYRYDKNFDQAERALSEALEEYPDDLGFLYHRAEMRLELGKYEQALEDYNAVIPAADDKDFLYDALYGRGAARYKLGLKEEAETDRLKAQELTRDTLQAYSVYFKE</sequence>
<evidence type="ECO:0000256" key="3">
    <source>
        <dbReference type="SAM" id="Phobius"/>
    </source>
</evidence>
<accession>A0A1N6YQU2</accession>
<keyword evidence="3" id="KW-1133">Transmembrane helix</keyword>
<dbReference type="OrthoDB" id="851017at2"/>
<proteinExistence type="predicted"/>
<dbReference type="InterPro" id="IPR050498">
    <property type="entry name" value="Ycf3"/>
</dbReference>
<evidence type="ECO:0000313" key="5">
    <source>
        <dbReference type="Proteomes" id="UP000185924"/>
    </source>
</evidence>
<evidence type="ECO:0000256" key="1">
    <source>
        <dbReference type="ARBA" id="ARBA00022737"/>
    </source>
</evidence>
<dbReference type="RefSeq" id="WP_076422443.1">
    <property type="nucleotide sequence ID" value="NZ_FTNM01000003.1"/>
</dbReference>
<dbReference type="Gene3D" id="1.25.40.10">
    <property type="entry name" value="Tetratricopeptide repeat domain"/>
    <property type="match status" value="1"/>
</dbReference>
<keyword evidence="5" id="KW-1185">Reference proteome</keyword>
<dbReference type="InterPro" id="IPR019734">
    <property type="entry name" value="TPR_rpt"/>
</dbReference>
<dbReference type="Proteomes" id="UP000185924">
    <property type="component" value="Unassembled WGS sequence"/>
</dbReference>
<reference evidence="5" key="1">
    <citation type="submission" date="2017-01" db="EMBL/GenBank/DDBJ databases">
        <authorList>
            <person name="Varghese N."/>
            <person name="Submissions S."/>
        </authorList>
    </citation>
    <scope>NUCLEOTIDE SEQUENCE [LARGE SCALE GENOMIC DNA]</scope>
    <source>
        <strain evidence="5">DM9</strain>
    </source>
</reference>
<dbReference type="STRING" id="1077936.SAMN05421545_2656"/>
<keyword evidence="2" id="KW-0802">TPR repeat</keyword>